<evidence type="ECO:0000313" key="2">
    <source>
        <dbReference type="Proteomes" id="UP001055072"/>
    </source>
</evidence>
<organism evidence="1 2">
    <name type="scientific">Irpex rosettiformis</name>
    <dbReference type="NCBI Taxonomy" id="378272"/>
    <lineage>
        <taxon>Eukaryota</taxon>
        <taxon>Fungi</taxon>
        <taxon>Dikarya</taxon>
        <taxon>Basidiomycota</taxon>
        <taxon>Agaricomycotina</taxon>
        <taxon>Agaricomycetes</taxon>
        <taxon>Polyporales</taxon>
        <taxon>Irpicaceae</taxon>
        <taxon>Irpex</taxon>
    </lineage>
</organism>
<keyword evidence="2" id="KW-1185">Reference proteome</keyword>
<reference evidence="1" key="1">
    <citation type="journal article" date="2021" name="Environ. Microbiol.">
        <title>Gene family expansions and transcriptome signatures uncover fungal adaptations to wood decay.</title>
        <authorList>
            <person name="Hage H."/>
            <person name="Miyauchi S."/>
            <person name="Viragh M."/>
            <person name="Drula E."/>
            <person name="Min B."/>
            <person name="Chaduli D."/>
            <person name="Navarro D."/>
            <person name="Favel A."/>
            <person name="Norest M."/>
            <person name="Lesage-Meessen L."/>
            <person name="Balint B."/>
            <person name="Merenyi Z."/>
            <person name="de Eugenio L."/>
            <person name="Morin E."/>
            <person name="Martinez A.T."/>
            <person name="Baldrian P."/>
            <person name="Stursova M."/>
            <person name="Martinez M.J."/>
            <person name="Novotny C."/>
            <person name="Magnuson J.K."/>
            <person name="Spatafora J.W."/>
            <person name="Maurice S."/>
            <person name="Pangilinan J."/>
            <person name="Andreopoulos W."/>
            <person name="LaButti K."/>
            <person name="Hundley H."/>
            <person name="Na H."/>
            <person name="Kuo A."/>
            <person name="Barry K."/>
            <person name="Lipzen A."/>
            <person name="Henrissat B."/>
            <person name="Riley R."/>
            <person name="Ahrendt S."/>
            <person name="Nagy L.G."/>
            <person name="Grigoriev I.V."/>
            <person name="Martin F."/>
            <person name="Rosso M.N."/>
        </authorList>
    </citation>
    <scope>NUCLEOTIDE SEQUENCE</scope>
    <source>
        <strain evidence="1">CBS 384.51</strain>
    </source>
</reference>
<gene>
    <name evidence="1" type="ORF">BDY19DRAFT_997574</name>
</gene>
<accession>A0ACB8TRH6</accession>
<sequence length="491" mass="55494">MALLAATIPPELFEVILLHVGDEDRLRSHENAATRREEMKHLSACALTCVYWAQLTRARMFRLLVLRSSKDLRDLRSILLLTAASDRLAPIGKFLASLVIYYKLGEPPWFYNAGGLKTSGAERLLWVYFHVIGPEPPAFTVGNTRRSVLHPLFYSVPRILPMTSFHKLRVYLYVENIHFTNPTTLCNLLRDCKLLQPREMHCINLTWDHDSDSTAPPSSVNWKFTHHSDIRFVSASQCTDNVLAAAMTRSVPNHEFFLRRHGPHLNSTDSSCLGDIMRASCGQSPNEQGGPMNLVVESFCGLEDVGRLTPATLPVDSDLAFGWWEVYECNFHCIASRKPGDDSSTRYITHIIIQPHTFADILSEFRKMFRAIDWGAFLRCIQALPDLRGIIIQCSYECDIEDWYKCLVELVTLLREAWAGVDPFLQLLYGNGISDTWTQVELSTVLEYVDKAEKESTAHSSSNPQPTPELGSESSNGQRDQIPDHSDPPAE</sequence>
<comment type="caution">
    <text evidence="1">The sequence shown here is derived from an EMBL/GenBank/DDBJ whole genome shotgun (WGS) entry which is preliminary data.</text>
</comment>
<name>A0ACB8TRH6_9APHY</name>
<evidence type="ECO:0000313" key="1">
    <source>
        <dbReference type="EMBL" id="KAI0084666.1"/>
    </source>
</evidence>
<proteinExistence type="predicted"/>
<protein>
    <submittedName>
        <fullName evidence="1">Uncharacterized protein</fullName>
    </submittedName>
</protein>
<dbReference type="Proteomes" id="UP001055072">
    <property type="component" value="Unassembled WGS sequence"/>
</dbReference>
<dbReference type="EMBL" id="MU274940">
    <property type="protein sequence ID" value="KAI0084666.1"/>
    <property type="molecule type" value="Genomic_DNA"/>
</dbReference>